<dbReference type="CDD" id="cd00067">
    <property type="entry name" value="GAL4"/>
    <property type="match status" value="1"/>
</dbReference>
<name>A0ABR4NA44_9FUNG</name>
<evidence type="ECO:0000256" key="5">
    <source>
        <dbReference type="ARBA" id="ARBA00023242"/>
    </source>
</evidence>
<dbReference type="CDD" id="cd12148">
    <property type="entry name" value="fungal_TF_MHR"/>
    <property type="match status" value="1"/>
</dbReference>
<sequence length="714" mass="79104">MQPFAPLHQLHHSQQHHSQQQQHQQQAHHHTPQQQQQQQQHFAQFQPPAAAYHSLAHTPQQYPAALAFGPPQPAAGPAPTPAASASPESRAKCDGQQPVCGYCKSKNKPCTYEREIRKRGPKTGYVDKLHERIKELEAQLSRSSVASAASSAAANNANGSNAGSAPDHGESPPSSVDSNSPGLASVPVKHEPSEILQQHELEWSADPFSMTALPTTSASVSMLRIQNSVHQRAKTTTEIRRDLIDRFFEHIHPHFPVLSRKLFLAGVDTESPLLLNAMYAVALTQPGHPTYNTYNHGEVYYNKARSLLDEHIEVHTCSTVLALVLLCYYAMGCGHGQKSFIFSSMAIKMSLAMGLNNEPSPELAAELSRQDIEFRRRIWFLVYQVDMYVAMTRPDVPSSIRNEDWDVQPPNFEFLFDDGGFTEALELAQYGFSPLRSLLSTEPLRANLRVNVNNFFAQAAALSRIISRIILYMRAVHGTIQTPATFDHELEKSVLDAELHDWFSRQPFWFQNIGDAYCTKFYSVNPPHWAVAHKQVIYHLARIMLHGARIKFDPHTPASLVALDPAFWACVDAAKSIALITKRFMECNPMFSYVGPMIATAVFRSGIIFTVGIQSGYFHGGEIPQVQEILTMLIRALRQISHFWILATVHGNQLQAIASGATPLRLICLGSGPMPSVAGAQQAAQLNDSPPIFSAAQSSRLLTDQQIAALTSAL</sequence>
<evidence type="ECO:0000313" key="8">
    <source>
        <dbReference type="EMBL" id="KAL2916406.1"/>
    </source>
</evidence>
<feature type="compositionally biased region" description="Low complexity" evidence="6">
    <location>
        <begin position="149"/>
        <end position="165"/>
    </location>
</feature>
<comment type="subcellular location">
    <subcellularLocation>
        <location evidence="1">Nucleus</location>
    </subcellularLocation>
</comment>
<dbReference type="PANTHER" id="PTHR47338">
    <property type="entry name" value="ZN(II)2CYS6 TRANSCRIPTION FACTOR (EUROFUNG)-RELATED"/>
    <property type="match status" value="1"/>
</dbReference>
<keyword evidence="3" id="KW-0805">Transcription regulation</keyword>
<organism evidence="8 9">
    <name type="scientific">Polyrhizophydium stewartii</name>
    <dbReference type="NCBI Taxonomy" id="2732419"/>
    <lineage>
        <taxon>Eukaryota</taxon>
        <taxon>Fungi</taxon>
        <taxon>Fungi incertae sedis</taxon>
        <taxon>Chytridiomycota</taxon>
        <taxon>Chytridiomycota incertae sedis</taxon>
        <taxon>Chytridiomycetes</taxon>
        <taxon>Rhizophydiales</taxon>
        <taxon>Rhizophydiales incertae sedis</taxon>
        <taxon>Polyrhizophydium</taxon>
    </lineage>
</organism>
<feature type="domain" description="Xylanolytic transcriptional activator regulatory" evidence="7">
    <location>
        <begin position="339"/>
        <end position="416"/>
    </location>
</feature>
<comment type="caution">
    <text evidence="8">The sequence shown here is derived from an EMBL/GenBank/DDBJ whole genome shotgun (WGS) entry which is preliminary data.</text>
</comment>
<proteinExistence type="predicted"/>
<feature type="region of interest" description="Disordered" evidence="6">
    <location>
        <begin position="64"/>
        <end position="98"/>
    </location>
</feature>
<gene>
    <name evidence="8" type="ORF">HK105_204162</name>
</gene>
<reference evidence="8 9" key="1">
    <citation type="submission" date="2023-09" db="EMBL/GenBank/DDBJ databases">
        <title>Pangenome analysis of Batrachochytrium dendrobatidis and related Chytrids.</title>
        <authorList>
            <person name="Yacoub M.N."/>
            <person name="Stajich J.E."/>
            <person name="James T.Y."/>
        </authorList>
    </citation>
    <scope>NUCLEOTIDE SEQUENCE [LARGE SCALE GENOMIC DNA]</scope>
    <source>
        <strain evidence="8 9">JEL0888</strain>
    </source>
</reference>
<dbReference type="Gene3D" id="4.10.240.10">
    <property type="entry name" value="Zn(2)-C6 fungal-type DNA-binding domain"/>
    <property type="match status" value="1"/>
</dbReference>
<keyword evidence="5" id="KW-0539">Nucleus</keyword>
<dbReference type="InterPro" id="IPR050815">
    <property type="entry name" value="TF_fung"/>
</dbReference>
<dbReference type="InterPro" id="IPR007219">
    <property type="entry name" value="XnlR_reg_dom"/>
</dbReference>
<dbReference type="Pfam" id="PF00172">
    <property type="entry name" value="Zn_clus"/>
    <property type="match status" value="1"/>
</dbReference>
<keyword evidence="2" id="KW-0479">Metal-binding</keyword>
<feature type="compositionally biased region" description="Pro residues" evidence="6">
    <location>
        <begin position="70"/>
        <end position="80"/>
    </location>
</feature>
<dbReference type="PANTHER" id="PTHR47338:SF5">
    <property type="entry name" value="ZN(II)2CYS6 TRANSCRIPTION FACTOR (EUROFUNG)"/>
    <property type="match status" value="1"/>
</dbReference>
<evidence type="ECO:0000256" key="6">
    <source>
        <dbReference type="SAM" id="MobiDB-lite"/>
    </source>
</evidence>
<dbReference type="SUPFAM" id="SSF57701">
    <property type="entry name" value="Zn2/Cys6 DNA-binding domain"/>
    <property type="match status" value="1"/>
</dbReference>
<feature type="compositionally biased region" description="Low complexity" evidence="6">
    <location>
        <begin position="16"/>
        <end position="25"/>
    </location>
</feature>
<keyword evidence="4" id="KW-0804">Transcription</keyword>
<dbReference type="InterPro" id="IPR001138">
    <property type="entry name" value="Zn2Cys6_DnaBD"/>
</dbReference>
<keyword evidence="9" id="KW-1185">Reference proteome</keyword>
<evidence type="ECO:0000256" key="3">
    <source>
        <dbReference type="ARBA" id="ARBA00023015"/>
    </source>
</evidence>
<dbReference type="Pfam" id="PF04082">
    <property type="entry name" value="Fungal_trans"/>
    <property type="match status" value="1"/>
</dbReference>
<feature type="region of interest" description="Disordered" evidence="6">
    <location>
        <begin position="149"/>
        <end position="187"/>
    </location>
</feature>
<dbReference type="SUPFAM" id="SSF81995">
    <property type="entry name" value="beta-sandwich domain of Sec23/24"/>
    <property type="match status" value="1"/>
</dbReference>
<evidence type="ECO:0000259" key="7">
    <source>
        <dbReference type="SMART" id="SM00906"/>
    </source>
</evidence>
<dbReference type="InterPro" id="IPR036864">
    <property type="entry name" value="Zn2-C6_fun-type_DNA-bd_sf"/>
</dbReference>
<feature type="compositionally biased region" description="Polar residues" evidence="6">
    <location>
        <begin position="172"/>
        <end position="182"/>
    </location>
</feature>
<dbReference type="Proteomes" id="UP001527925">
    <property type="component" value="Unassembled WGS sequence"/>
</dbReference>
<evidence type="ECO:0000313" key="9">
    <source>
        <dbReference type="Proteomes" id="UP001527925"/>
    </source>
</evidence>
<evidence type="ECO:0000256" key="1">
    <source>
        <dbReference type="ARBA" id="ARBA00004123"/>
    </source>
</evidence>
<dbReference type="SMART" id="SM00906">
    <property type="entry name" value="Fungal_trans"/>
    <property type="match status" value="1"/>
</dbReference>
<evidence type="ECO:0000256" key="4">
    <source>
        <dbReference type="ARBA" id="ARBA00023163"/>
    </source>
</evidence>
<evidence type="ECO:0000256" key="2">
    <source>
        <dbReference type="ARBA" id="ARBA00022723"/>
    </source>
</evidence>
<dbReference type="EMBL" id="JADGIZ020000017">
    <property type="protein sequence ID" value="KAL2916406.1"/>
    <property type="molecule type" value="Genomic_DNA"/>
</dbReference>
<feature type="compositionally biased region" description="Low complexity" evidence="6">
    <location>
        <begin position="32"/>
        <end position="44"/>
    </location>
</feature>
<feature type="region of interest" description="Disordered" evidence="6">
    <location>
        <begin position="1"/>
        <end position="44"/>
    </location>
</feature>
<protein>
    <recommendedName>
        <fullName evidence="7">Xylanolytic transcriptional activator regulatory domain-containing protein</fullName>
    </recommendedName>
</protein>
<accession>A0ABR4NA44</accession>